<evidence type="ECO:0000256" key="2">
    <source>
        <dbReference type="ARBA" id="ARBA00022448"/>
    </source>
</evidence>
<keyword evidence="4" id="KW-0762">Sugar transport</keyword>
<dbReference type="InterPro" id="IPR004701">
    <property type="entry name" value="PTS_EIIA_man-typ"/>
</dbReference>
<gene>
    <name evidence="9" type="ORF">C8D90_105121</name>
</gene>
<dbReference type="Pfam" id="PF03610">
    <property type="entry name" value="EIIA-man"/>
    <property type="match status" value="1"/>
</dbReference>
<accession>A0A370QPY0</accession>
<dbReference type="InterPro" id="IPR033887">
    <property type="entry name" value="PTS_IIA_man"/>
</dbReference>
<name>A0A370QPY0_9GAMM</name>
<dbReference type="GO" id="GO:0009401">
    <property type="term" value="P:phosphoenolpyruvate-dependent sugar phosphotransferase system"/>
    <property type="evidence" value="ECO:0007669"/>
    <property type="project" value="UniProtKB-KW"/>
</dbReference>
<dbReference type="Proteomes" id="UP000254848">
    <property type="component" value="Unassembled WGS sequence"/>
</dbReference>
<keyword evidence="5" id="KW-0808">Transferase</keyword>
<proteinExistence type="predicted"/>
<evidence type="ECO:0000259" key="8">
    <source>
        <dbReference type="PROSITE" id="PS51096"/>
    </source>
</evidence>
<evidence type="ECO:0000313" key="10">
    <source>
        <dbReference type="Proteomes" id="UP000254848"/>
    </source>
</evidence>
<keyword evidence="10" id="KW-1185">Reference proteome</keyword>
<evidence type="ECO:0000313" key="9">
    <source>
        <dbReference type="EMBL" id="RDK90841.1"/>
    </source>
</evidence>
<dbReference type="RefSeq" id="WP_115458665.1">
    <property type="nucleotide sequence ID" value="NZ_QRAP01000005.1"/>
</dbReference>
<dbReference type="GO" id="GO:0005737">
    <property type="term" value="C:cytoplasm"/>
    <property type="evidence" value="ECO:0007669"/>
    <property type="project" value="UniProtKB-SubCell"/>
</dbReference>
<dbReference type="Gene3D" id="3.40.50.510">
    <property type="entry name" value="Phosphotransferase system, mannose-type IIA component"/>
    <property type="match status" value="1"/>
</dbReference>
<sequence length="145" mass="15436">MLGIVLTGHGGFASGTLKALAHLSGRKPEQCVVVEYDEGLSTNMLSRMMCDALHNADSGEGVVFIADVLGAPPFRTAALMCHKHPQCEVVSGVSLEALAKLLPLRATLSAATFRDTALAYTQDSVSSLWHEQQKQPGIDWGNETA</sequence>
<dbReference type="InterPro" id="IPR051471">
    <property type="entry name" value="Bacterial_PTS_sugar_comp"/>
</dbReference>
<comment type="subcellular location">
    <subcellularLocation>
        <location evidence="1">Cytoplasm</location>
    </subcellularLocation>
</comment>
<dbReference type="PANTHER" id="PTHR33799">
    <property type="entry name" value="PTS PERMEASE-RELATED-RELATED"/>
    <property type="match status" value="1"/>
</dbReference>
<dbReference type="AlphaFoldDB" id="A0A370QPY0"/>
<reference evidence="9 10" key="1">
    <citation type="submission" date="2018-07" db="EMBL/GenBank/DDBJ databases">
        <title>Genomic Encyclopedia of Type Strains, Phase IV (KMG-IV): sequencing the most valuable type-strain genomes for metagenomic binning, comparative biology and taxonomic classification.</title>
        <authorList>
            <person name="Goeker M."/>
        </authorList>
    </citation>
    <scope>NUCLEOTIDE SEQUENCE [LARGE SCALE GENOMIC DNA]</scope>
    <source>
        <strain evidence="9 10">DSM 103736</strain>
    </source>
</reference>
<protein>
    <submittedName>
        <fullName evidence="9">PTS system ascorbate-specific IIA component</fullName>
    </submittedName>
</protein>
<dbReference type="PANTHER" id="PTHR33799:SF1">
    <property type="entry name" value="PTS SYSTEM MANNOSE-SPECIFIC EIIAB COMPONENT-RELATED"/>
    <property type="match status" value="1"/>
</dbReference>
<evidence type="ECO:0000256" key="5">
    <source>
        <dbReference type="ARBA" id="ARBA00022679"/>
    </source>
</evidence>
<dbReference type="GO" id="GO:0016020">
    <property type="term" value="C:membrane"/>
    <property type="evidence" value="ECO:0007669"/>
    <property type="project" value="InterPro"/>
</dbReference>
<dbReference type="SUPFAM" id="SSF53062">
    <property type="entry name" value="PTS system fructose IIA component-like"/>
    <property type="match status" value="1"/>
</dbReference>
<dbReference type="EMBL" id="QRAP01000005">
    <property type="protein sequence ID" value="RDK90841.1"/>
    <property type="molecule type" value="Genomic_DNA"/>
</dbReference>
<keyword evidence="3" id="KW-0963">Cytoplasm</keyword>
<dbReference type="CDD" id="cd00006">
    <property type="entry name" value="PTS_IIA_man"/>
    <property type="match status" value="1"/>
</dbReference>
<comment type="caution">
    <text evidence="9">The sequence shown here is derived from an EMBL/GenBank/DDBJ whole genome shotgun (WGS) entry which is preliminary data.</text>
</comment>
<dbReference type="OrthoDB" id="3183705at2"/>
<keyword evidence="2" id="KW-0813">Transport</keyword>
<dbReference type="GO" id="GO:0016301">
    <property type="term" value="F:kinase activity"/>
    <property type="evidence" value="ECO:0007669"/>
    <property type="project" value="UniProtKB-KW"/>
</dbReference>
<evidence type="ECO:0000256" key="4">
    <source>
        <dbReference type="ARBA" id="ARBA00022597"/>
    </source>
</evidence>
<evidence type="ECO:0000256" key="1">
    <source>
        <dbReference type="ARBA" id="ARBA00004496"/>
    </source>
</evidence>
<evidence type="ECO:0000256" key="7">
    <source>
        <dbReference type="ARBA" id="ARBA00022777"/>
    </source>
</evidence>
<keyword evidence="7" id="KW-0418">Kinase</keyword>
<organism evidence="9 10">
    <name type="scientific">Enterobacillus tribolii</name>
    <dbReference type="NCBI Taxonomy" id="1487935"/>
    <lineage>
        <taxon>Bacteria</taxon>
        <taxon>Pseudomonadati</taxon>
        <taxon>Pseudomonadota</taxon>
        <taxon>Gammaproteobacteria</taxon>
        <taxon>Enterobacterales</taxon>
        <taxon>Hafniaceae</taxon>
        <taxon>Enterobacillus</taxon>
    </lineage>
</organism>
<dbReference type="InterPro" id="IPR036662">
    <property type="entry name" value="PTS_EIIA_man-typ_sf"/>
</dbReference>
<evidence type="ECO:0000256" key="6">
    <source>
        <dbReference type="ARBA" id="ARBA00022683"/>
    </source>
</evidence>
<keyword evidence="6" id="KW-0598">Phosphotransferase system</keyword>
<feature type="domain" description="PTS EIIA type-4" evidence="8">
    <location>
        <begin position="1"/>
        <end position="125"/>
    </location>
</feature>
<dbReference type="PROSITE" id="PS51096">
    <property type="entry name" value="PTS_EIIA_TYPE_4"/>
    <property type="match status" value="1"/>
</dbReference>
<evidence type="ECO:0000256" key="3">
    <source>
        <dbReference type="ARBA" id="ARBA00022490"/>
    </source>
</evidence>